<protein>
    <submittedName>
        <fullName evidence="7">MFS transporter</fullName>
    </submittedName>
</protein>
<keyword evidence="4 5" id="KW-0472">Membrane</keyword>
<name>A0A4R5BL30_9PSEU</name>
<comment type="caution">
    <text evidence="7">The sequence shown here is derived from an EMBL/GenBank/DDBJ whole genome shotgun (WGS) entry which is preliminary data.</text>
</comment>
<feature type="transmembrane region" description="Helical" evidence="5">
    <location>
        <begin position="401"/>
        <end position="421"/>
    </location>
</feature>
<feature type="transmembrane region" description="Helical" evidence="5">
    <location>
        <begin position="96"/>
        <end position="119"/>
    </location>
</feature>
<evidence type="ECO:0000256" key="4">
    <source>
        <dbReference type="ARBA" id="ARBA00023136"/>
    </source>
</evidence>
<feature type="transmembrane region" description="Helical" evidence="5">
    <location>
        <begin position="62"/>
        <end position="84"/>
    </location>
</feature>
<evidence type="ECO:0000259" key="6">
    <source>
        <dbReference type="PROSITE" id="PS50850"/>
    </source>
</evidence>
<proteinExistence type="predicted"/>
<sequence>MSTPSPTALTAEASDPGAGTRGKAWGLTGLLVLLYVVNWADKAVLGIVAQPLARELGLSASQIGLVGSAFFLTFTVGGFFAGLLDKYTTLKWSMVLLSLGWALAMLPTVFAATFAVLLVSRMFLGFTEGPSSALIHTGTYSWHPREKRGLPSACITGAASIAKIAVAPVLALVVAGFGWRAAFLVLAVTGVAWCAIWLPFWKAGPYGEEKASKQPGGGAPDVSWGRIVLTPSFLGGAAAIFAMYALVTVVLTWLPSYFEVGLGYSAVQAGSMFGFPSIASLVLMFALSFTSDRLIAGGATSRMLRGLLPSAGLMICGAAMTTLPYLDTPWVAVAVVSVGYAFGASIFPLFNSAISEIVPPQQLAGTLGVFMAIMSTGGLLGPYLTGLIVDRAASAEDGYALAFQIFGIIALVGGTIALLTVNPERDKVRLMGARAAATSAN</sequence>
<evidence type="ECO:0000256" key="3">
    <source>
        <dbReference type="ARBA" id="ARBA00022989"/>
    </source>
</evidence>
<dbReference type="Gene3D" id="1.20.1250.20">
    <property type="entry name" value="MFS general substrate transporter like domains"/>
    <property type="match status" value="2"/>
</dbReference>
<dbReference type="InterPro" id="IPR036259">
    <property type="entry name" value="MFS_trans_sf"/>
</dbReference>
<dbReference type="GO" id="GO:0022857">
    <property type="term" value="F:transmembrane transporter activity"/>
    <property type="evidence" value="ECO:0007669"/>
    <property type="project" value="InterPro"/>
</dbReference>
<organism evidence="7 8">
    <name type="scientific">Saccharopolyspora karakumensis</name>
    <dbReference type="NCBI Taxonomy" id="2530386"/>
    <lineage>
        <taxon>Bacteria</taxon>
        <taxon>Bacillati</taxon>
        <taxon>Actinomycetota</taxon>
        <taxon>Actinomycetes</taxon>
        <taxon>Pseudonocardiales</taxon>
        <taxon>Pseudonocardiaceae</taxon>
        <taxon>Saccharopolyspora</taxon>
    </lineage>
</organism>
<keyword evidence="3 5" id="KW-1133">Transmembrane helix</keyword>
<dbReference type="EMBL" id="SMLA01000043">
    <property type="protein sequence ID" value="TDD84564.1"/>
    <property type="molecule type" value="Genomic_DNA"/>
</dbReference>
<dbReference type="Pfam" id="PF07690">
    <property type="entry name" value="MFS_1"/>
    <property type="match status" value="1"/>
</dbReference>
<keyword evidence="8" id="KW-1185">Reference proteome</keyword>
<dbReference type="AlphaFoldDB" id="A0A4R5BL30"/>
<evidence type="ECO:0000256" key="5">
    <source>
        <dbReference type="SAM" id="Phobius"/>
    </source>
</evidence>
<feature type="transmembrane region" description="Helical" evidence="5">
    <location>
        <begin position="307"/>
        <end position="326"/>
    </location>
</feature>
<feature type="transmembrane region" description="Helical" evidence="5">
    <location>
        <begin position="332"/>
        <end position="351"/>
    </location>
</feature>
<evidence type="ECO:0000313" key="7">
    <source>
        <dbReference type="EMBL" id="TDD84564.1"/>
    </source>
</evidence>
<evidence type="ECO:0000313" key="8">
    <source>
        <dbReference type="Proteomes" id="UP000294723"/>
    </source>
</evidence>
<dbReference type="PROSITE" id="PS50850">
    <property type="entry name" value="MFS"/>
    <property type="match status" value="1"/>
</dbReference>
<accession>A0A4R5BL30</accession>
<keyword evidence="2 5" id="KW-0812">Transmembrane</keyword>
<feature type="transmembrane region" description="Helical" evidence="5">
    <location>
        <begin position="363"/>
        <end position="389"/>
    </location>
</feature>
<dbReference type="GO" id="GO:0005886">
    <property type="term" value="C:plasma membrane"/>
    <property type="evidence" value="ECO:0007669"/>
    <property type="project" value="UniProtKB-SubCell"/>
</dbReference>
<evidence type="ECO:0000256" key="2">
    <source>
        <dbReference type="ARBA" id="ARBA00022692"/>
    </source>
</evidence>
<dbReference type="PANTHER" id="PTHR11662">
    <property type="entry name" value="SOLUTE CARRIER FAMILY 17"/>
    <property type="match status" value="1"/>
</dbReference>
<dbReference type="Proteomes" id="UP000294723">
    <property type="component" value="Unassembled WGS sequence"/>
</dbReference>
<feature type="transmembrane region" description="Helical" evidence="5">
    <location>
        <begin position="266"/>
        <end position="287"/>
    </location>
</feature>
<dbReference type="InterPro" id="IPR020846">
    <property type="entry name" value="MFS_dom"/>
</dbReference>
<reference evidence="7 8" key="1">
    <citation type="submission" date="2019-03" db="EMBL/GenBank/DDBJ databases">
        <title>Draft genome sequences of novel Actinobacteria.</title>
        <authorList>
            <person name="Sahin N."/>
            <person name="Ay H."/>
            <person name="Saygin H."/>
        </authorList>
    </citation>
    <scope>NUCLEOTIDE SEQUENCE [LARGE SCALE GENOMIC DNA]</scope>
    <source>
        <strain evidence="7 8">5K548</strain>
    </source>
</reference>
<feature type="transmembrane region" description="Helical" evidence="5">
    <location>
        <begin position="181"/>
        <end position="200"/>
    </location>
</feature>
<evidence type="ECO:0000256" key="1">
    <source>
        <dbReference type="ARBA" id="ARBA00004651"/>
    </source>
</evidence>
<comment type="subcellular location">
    <subcellularLocation>
        <location evidence="1">Cell membrane</location>
        <topology evidence="1">Multi-pass membrane protein</topology>
    </subcellularLocation>
</comment>
<feature type="transmembrane region" description="Helical" evidence="5">
    <location>
        <begin position="233"/>
        <end position="254"/>
    </location>
</feature>
<gene>
    <name evidence="7" type="ORF">E1202_23045</name>
</gene>
<dbReference type="InterPro" id="IPR050382">
    <property type="entry name" value="MFS_Na/Anion_cotransporter"/>
</dbReference>
<dbReference type="InterPro" id="IPR011701">
    <property type="entry name" value="MFS"/>
</dbReference>
<dbReference type="SUPFAM" id="SSF103473">
    <property type="entry name" value="MFS general substrate transporter"/>
    <property type="match status" value="1"/>
</dbReference>
<dbReference type="RefSeq" id="WP_132685217.1">
    <property type="nucleotide sequence ID" value="NZ_SMLA01000043.1"/>
</dbReference>
<feature type="domain" description="Major facilitator superfamily (MFS) profile" evidence="6">
    <location>
        <begin position="27"/>
        <end position="425"/>
    </location>
</feature>
<feature type="transmembrane region" description="Helical" evidence="5">
    <location>
        <begin position="24"/>
        <end position="41"/>
    </location>
</feature>
<dbReference type="PANTHER" id="PTHR11662:SF450">
    <property type="entry name" value="BLR1003 PROTEIN"/>
    <property type="match status" value="1"/>
</dbReference>